<protein>
    <recommendedName>
        <fullName evidence="2">Nudix hydrolase domain-containing protein</fullName>
    </recommendedName>
</protein>
<gene>
    <name evidence="3" type="ORF">GCM10008967_02260</name>
</gene>
<dbReference type="Gene3D" id="3.90.79.10">
    <property type="entry name" value="Nucleoside Triphosphate Pyrophosphohydrolase"/>
    <property type="match status" value="1"/>
</dbReference>
<evidence type="ECO:0000256" key="1">
    <source>
        <dbReference type="ARBA" id="ARBA00005582"/>
    </source>
</evidence>
<evidence type="ECO:0000313" key="4">
    <source>
        <dbReference type="Proteomes" id="UP001500782"/>
    </source>
</evidence>
<comment type="similarity">
    <text evidence="1">Belongs to the Nudix hydrolase family.</text>
</comment>
<dbReference type="PANTHER" id="PTHR43736:SF1">
    <property type="entry name" value="DIHYDRONEOPTERIN TRIPHOSPHATE DIPHOSPHATASE"/>
    <property type="match status" value="1"/>
</dbReference>
<evidence type="ECO:0000313" key="3">
    <source>
        <dbReference type="EMBL" id="GAA0315290.1"/>
    </source>
</evidence>
<dbReference type="SUPFAM" id="SSF55811">
    <property type="entry name" value="Nudix"/>
    <property type="match status" value="1"/>
</dbReference>
<dbReference type="Pfam" id="PF00293">
    <property type="entry name" value="NUDIX"/>
    <property type="match status" value="1"/>
</dbReference>
<sequence length="171" mass="19737">MHSSIYVDWGGHNVRLTWLPLHEIKDLKQVTSVHGYCFHEGKILQVHIKGRGFNNPGGHVDEGETPQEAFLREAYEEGYVKGTIQYLGAIEVSHEENPKFDSNGKYPLIGYQLYYRMDITECEPFKRENESTTRIWVEPEEIPYIMDDHAIAFHIIEEALQLGRKSSCKIG</sequence>
<reference evidence="3 4" key="1">
    <citation type="journal article" date="2019" name="Int. J. Syst. Evol. Microbiol.">
        <title>The Global Catalogue of Microorganisms (GCM) 10K type strain sequencing project: providing services to taxonomists for standard genome sequencing and annotation.</title>
        <authorList>
            <consortium name="The Broad Institute Genomics Platform"/>
            <consortium name="The Broad Institute Genome Sequencing Center for Infectious Disease"/>
            <person name="Wu L."/>
            <person name="Ma J."/>
        </authorList>
    </citation>
    <scope>NUCLEOTIDE SEQUENCE [LARGE SCALE GENOMIC DNA]</scope>
    <source>
        <strain evidence="3 4">JCM 9731</strain>
    </source>
</reference>
<accession>A0ABN0VRC0</accession>
<name>A0ABN0VRC0_9BACI</name>
<keyword evidence="4" id="KW-1185">Reference proteome</keyword>
<dbReference type="PROSITE" id="PS51462">
    <property type="entry name" value="NUDIX"/>
    <property type="match status" value="1"/>
</dbReference>
<proteinExistence type="inferred from homology"/>
<dbReference type="PANTHER" id="PTHR43736">
    <property type="entry name" value="ADP-RIBOSE PYROPHOSPHATASE"/>
    <property type="match status" value="1"/>
</dbReference>
<dbReference type="RefSeq" id="WP_343795590.1">
    <property type="nucleotide sequence ID" value="NZ_BAAADJ010000003.1"/>
</dbReference>
<evidence type="ECO:0000259" key="2">
    <source>
        <dbReference type="PROSITE" id="PS51462"/>
    </source>
</evidence>
<dbReference type="Proteomes" id="UP001500782">
    <property type="component" value="Unassembled WGS sequence"/>
</dbReference>
<dbReference type="CDD" id="cd02883">
    <property type="entry name" value="NUDIX_Hydrolase"/>
    <property type="match status" value="1"/>
</dbReference>
<organism evidence="3 4">
    <name type="scientific">Bacillus carboniphilus</name>
    <dbReference type="NCBI Taxonomy" id="86663"/>
    <lineage>
        <taxon>Bacteria</taxon>
        <taxon>Bacillati</taxon>
        <taxon>Bacillota</taxon>
        <taxon>Bacilli</taxon>
        <taxon>Bacillales</taxon>
        <taxon>Bacillaceae</taxon>
        <taxon>Bacillus</taxon>
    </lineage>
</organism>
<dbReference type="InterPro" id="IPR000086">
    <property type="entry name" value="NUDIX_hydrolase_dom"/>
</dbReference>
<dbReference type="InterPro" id="IPR015797">
    <property type="entry name" value="NUDIX_hydrolase-like_dom_sf"/>
</dbReference>
<dbReference type="EMBL" id="BAAADJ010000003">
    <property type="protein sequence ID" value="GAA0315290.1"/>
    <property type="molecule type" value="Genomic_DNA"/>
</dbReference>
<comment type="caution">
    <text evidence="3">The sequence shown here is derived from an EMBL/GenBank/DDBJ whole genome shotgun (WGS) entry which is preliminary data.</text>
</comment>
<feature type="domain" description="Nudix hydrolase" evidence="2">
    <location>
        <begin position="28"/>
        <end position="159"/>
    </location>
</feature>